<evidence type="ECO:0000313" key="10">
    <source>
        <dbReference type="Proteomes" id="UP001041814"/>
    </source>
</evidence>
<keyword evidence="2 8" id="KW-0645">Protease</keyword>
<dbReference type="RefSeq" id="WP_200377747.1">
    <property type="nucleotide sequence ID" value="NZ_NRRU01000005.1"/>
</dbReference>
<evidence type="ECO:0000256" key="4">
    <source>
        <dbReference type="ARBA" id="ARBA00022801"/>
    </source>
</evidence>
<evidence type="ECO:0000256" key="7">
    <source>
        <dbReference type="ARBA" id="ARBA00023239"/>
    </source>
</evidence>
<accession>A0ABS1DNU8</accession>
<proteinExistence type="inferred from homology"/>
<reference evidence="9" key="2">
    <citation type="journal article" date="2020" name="Microorganisms">
        <title>Osmotic Adaptation and Compatible Solute Biosynthesis of Phototrophic Bacteria as Revealed from Genome Analyses.</title>
        <authorList>
            <person name="Imhoff J.F."/>
            <person name="Rahn T."/>
            <person name="Kunzel S."/>
            <person name="Keller A."/>
            <person name="Neulinger S.C."/>
        </authorList>
    </citation>
    <scope>NUCLEOTIDE SEQUENCE</scope>
    <source>
        <strain evidence="9">IM 151</strain>
    </source>
</reference>
<dbReference type="PANTHER" id="PTHR13604">
    <property type="entry name" value="DC12-RELATED"/>
    <property type="match status" value="1"/>
</dbReference>
<keyword evidence="10" id="KW-1185">Reference proteome</keyword>
<evidence type="ECO:0000256" key="1">
    <source>
        <dbReference type="ARBA" id="ARBA00008136"/>
    </source>
</evidence>
<dbReference type="EMBL" id="NRRU01000005">
    <property type="protein sequence ID" value="MBK1711669.1"/>
    <property type="molecule type" value="Genomic_DNA"/>
</dbReference>
<evidence type="ECO:0000256" key="3">
    <source>
        <dbReference type="ARBA" id="ARBA00022763"/>
    </source>
</evidence>
<dbReference type="InterPro" id="IPR003738">
    <property type="entry name" value="SRAP"/>
</dbReference>
<evidence type="ECO:0000256" key="6">
    <source>
        <dbReference type="ARBA" id="ARBA00023125"/>
    </source>
</evidence>
<dbReference type="InterPro" id="IPR036590">
    <property type="entry name" value="SRAP-like"/>
</dbReference>
<dbReference type="Gene3D" id="3.90.1680.10">
    <property type="entry name" value="SOS response associated peptidase-like"/>
    <property type="match status" value="1"/>
</dbReference>
<organism evidence="9 10">
    <name type="scientific">Rubrivivax gelatinosus</name>
    <name type="common">Rhodocyclus gelatinosus</name>
    <name type="synonym">Rhodopseudomonas gelatinosa</name>
    <dbReference type="NCBI Taxonomy" id="28068"/>
    <lineage>
        <taxon>Bacteria</taxon>
        <taxon>Pseudomonadati</taxon>
        <taxon>Pseudomonadota</taxon>
        <taxon>Betaproteobacteria</taxon>
        <taxon>Burkholderiales</taxon>
        <taxon>Sphaerotilaceae</taxon>
        <taxon>Rubrivivax</taxon>
    </lineage>
</organism>
<dbReference type="EC" id="3.4.-.-" evidence="8"/>
<evidence type="ECO:0000256" key="5">
    <source>
        <dbReference type="ARBA" id="ARBA00023124"/>
    </source>
</evidence>
<keyword evidence="5" id="KW-0190">Covalent protein-DNA linkage</keyword>
<evidence type="ECO:0000256" key="2">
    <source>
        <dbReference type="ARBA" id="ARBA00022670"/>
    </source>
</evidence>
<evidence type="ECO:0000256" key="8">
    <source>
        <dbReference type="RuleBase" id="RU364100"/>
    </source>
</evidence>
<reference evidence="9" key="1">
    <citation type="submission" date="2017-08" db="EMBL/GenBank/DDBJ databases">
        <authorList>
            <person name="Imhoff J.F."/>
            <person name="Rahn T."/>
            <person name="Kuenzel S."/>
            <person name="Neulinger S.C."/>
        </authorList>
    </citation>
    <scope>NUCLEOTIDE SEQUENCE</scope>
    <source>
        <strain evidence="9">IM 151</strain>
    </source>
</reference>
<keyword evidence="3" id="KW-0227">DNA damage</keyword>
<sequence>MCTRYLAPDAAAIERYWQVDTRHPWRGAEVFPRAQGLFIRPARDLTEARGEQVVGQWGLVPGFAKTPKLSYSTYNARFEELAQKASYKDSWAKGRRCVIPALSFDEPNWESGRNVWWRFHRADGGVWGLAGLWNTWVDRTTGEVVESYTMLTLNADACPLMSRMHKPDPQLPPDRQDKRSVVPIELEDVDQWLFGTARDAAALVRLAPDDRFDARPASSGG</sequence>
<comment type="caution">
    <text evidence="9">The sequence shown here is derived from an EMBL/GenBank/DDBJ whole genome shotgun (WGS) entry which is preliminary data.</text>
</comment>
<comment type="similarity">
    <text evidence="1 8">Belongs to the SOS response-associated peptidase family.</text>
</comment>
<name>A0ABS1DNU8_RUBGE</name>
<keyword evidence="7" id="KW-0456">Lyase</keyword>
<protein>
    <recommendedName>
        <fullName evidence="8">Abasic site processing protein</fullName>
        <ecNumber evidence="8">3.4.-.-</ecNumber>
    </recommendedName>
</protein>
<keyword evidence="6" id="KW-0238">DNA-binding</keyword>
<gene>
    <name evidence="9" type="ORF">CKO43_02600</name>
</gene>
<dbReference type="PANTHER" id="PTHR13604:SF0">
    <property type="entry name" value="ABASIC SITE PROCESSING PROTEIN HMCES"/>
    <property type="match status" value="1"/>
</dbReference>
<evidence type="ECO:0000313" key="9">
    <source>
        <dbReference type="EMBL" id="MBK1711669.1"/>
    </source>
</evidence>
<keyword evidence="4 8" id="KW-0378">Hydrolase</keyword>
<dbReference type="Proteomes" id="UP001041814">
    <property type="component" value="Unassembled WGS sequence"/>
</dbReference>
<dbReference type="SUPFAM" id="SSF143081">
    <property type="entry name" value="BB1717-like"/>
    <property type="match status" value="1"/>
</dbReference>
<dbReference type="Pfam" id="PF02586">
    <property type="entry name" value="SRAP"/>
    <property type="match status" value="1"/>
</dbReference>